<evidence type="ECO:0000256" key="1">
    <source>
        <dbReference type="SAM" id="Phobius"/>
    </source>
</evidence>
<dbReference type="PANTHER" id="PTHR41795">
    <property type="entry name" value="EXOPOLYSACCHARIDE SYNTHESIS PROTEIN"/>
    <property type="match status" value="1"/>
</dbReference>
<feature type="transmembrane region" description="Helical" evidence="1">
    <location>
        <begin position="85"/>
        <end position="105"/>
    </location>
</feature>
<dbReference type="InterPro" id="IPR010331">
    <property type="entry name" value="ExoD"/>
</dbReference>
<accession>A0A231UYC3</accession>
<dbReference type="EMBL" id="NBYO01000002">
    <property type="protein sequence ID" value="OXT00336.1"/>
    <property type="molecule type" value="Genomic_DNA"/>
</dbReference>
<evidence type="ECO:0000313" key="3">
    <source>
        <dbReference type="Proteomes" id="UP000215405"/>
    </source>
</evidence>
<dbReference type="PANTHER" id="PTHR41795:SF1">
    <property type="entry name" value="EXOPOLYSACCHARIDE SYNTHESIS PROTEIN"/>
    <property type="match status" value="1"/>
</dbReference>
<evidence type="ECO:0008006" key="4">
    <source>
        <dbReference type="Google" id="ProtNLM"/>
    </source>
</evidence>
<dbReference type="Pfam" id="PF06055">
    <property type="entry name" value="ExoD"/>
    <property type="match status" value="1"/>
</dbReference>
<organism evidence="2 3">
    <name type="scientific">Notoacmeibacter marinus</name>
    <dbReference type="NCBI Taxonomy" id="1876515"/>
    <lineage>
        <taxon>Bacteria</taxon>
        <taxon>Pseudomonadati</taxon>
        <taxon>Pseudomonadota</taxon>
        <taxon>Alphaproteobacteria</taxon>
        <taxon>Hyphomicrobiales</taxon>
        <taxon>Notoacmeibacteraceae</taxon>
        <taxon>Notoacmeibacter</taxon>
    </lineage>
</organism>
<keyword evidence="1" id="KW-0472">Membrane</keyword>
<keyword evidence="3" id="KW-1185">Reference proteome</keyword>
<protein>
    <recommendedName>
        <fullName evidence="4">Exopolysaccharide biosynthesis protein exod</fullName>
    </recommendedName>
</protein>
<sequence length="244" mass="26811">MNECLPITAWPPICVTAKPELPGALLALDLPAPQRPPYRRLSEVLRQIEPETDGSVGIRRIADALGDRSFATILMVFASFNLLPLPFGTSVLLGIPLVIIAWQMVMRQDRVWLPRFILKQFLPAKAWRFLIGRIVPIIEKGERFIKPRYWPANRAGAERMIGFLLLILGIAVVVPIPLGNWLPALACFTVALGLSERDGIVLAIGALIGLVSLIIIGIVLSGAGFAMEWVSEQIESMPDDPPPL</sequence>
<reference evidence="3" key="1">
    <citation type="journal article" date="2017" name="Int. J. Syst. Evol. Microbiol.">
        <title>Notoacmeibacter marinus gen. nov., sp. nov., isolated from the gut of a limpet and proposal of Notoacmeibacteraceae fam. nov. in the order Rhizobiales of the class Alphaproteobacteria.</title>
        <authorList>
            <person name="Huang Z."/>
            <person name="Guo F."/>
            <person name="Lai Q."/>
        </authorList>
    </citation>
    <scope>NUCLEOTIDE SEQUENCE [LARGE SCALE GENOMIC DNA]</scope>
    <source>
        <strain evidence="3">XMTR2A4</strain>
    </source>
</reference>
<proteinExistence type="predicted"/>
<keyword evidence="1" id="KW-0812">Transmembrane</keyword>
<feature type="transmembrane region" description="Helical" evidence="1">
    <location>
        <begin position="163"/>
        <end position="194"/>
    </location>
</feature>
<keyword evidence="1" id="KW-1133">Transmembrane helix</keyword>
<feature type="transmembrane region" description="Helical" evidence="1">
    <location>
        <begin position="200"/>
        <end position="227"/>
    </location>
</feature>
<comment type="caution">
    <text evidence="2">The sequence shown here is derived from an EMBL/GenBank/DDBJ whole genome shotgun (WGS) entry which is preliminary data.</text>
</comment>
<gene>
    <name evidence="2" type="ORF">B7H23_09325</name>
</gene>
<dbReference type="Proteomes" id="UP000215405">
    <property type="component" value="Unassembled WGS sequence"/>
</dbReference>
<dbReference type="AlphaFoldDB" id="A0A231UYC3"/>
<evidence type="ECO:0000313" key="2">
    <source>
        <dbReference type="EMBL" id="OXT00336.1"/>
    </source>
</evidence>
<name>A0A231UYC3_9HYPH</name>